<evidence type="ECO:0000256" key="3">
    <source>
        <dbReference type="ARBA" id="ARBA00022692"/>
    </source>
</evidence>
<dbReference type="InterPro" id="IPR057495">
    <property type="entry name" value="AAA_lid_BCS1"/>
</dbReference>
<dbReference type="InterPro" id="IPR050747">
    <property type="entry name" value="Mitochondrial_chaperone_BCS1"/>
</dbReference>
<reference evidence="15" key="1">
    <citation type="submission" date="2014-09" db="EMBL/GenBank/DDBJ databases">
        <title>Genome sequence of the luminous mushroom Mycena chlorophos for searching fungal bioluminescence genes.</title>
        <authorList>
            <person name="Tanaka Y."/>
            <person name="Kasuga D."/>
            <person name="Oba Y."/>
            <person name="Hase S."/>
            <person name="Sato K."/>
            <person name="Oba Y."/>
            <person name="Sakakibara Y."/>
        </authorList>
    </citation>
    <scope>NUCLEOTIDE SEQUENCE</scope>
</reference>
<evidence type="ECO:0000256" key="5">
    <source>
        <dbReference type="ARBA" id="ARBA00022792"/>
    </source>
</evidence>
<feature type="region of interest" description="Disordered" evidence="12">
    <location>
        <begin position="344"/>
        <end position="376"/>
    </location>
</feature>
<comment type="catalytic activity">
    <reaction evidence="11">
        <text>ATP + H2O = ADP + phosphate + H(+)</text>
        <dbReference type="Rhea" id="RHEA:13065"/>
        <dbReference type="ChEBI" id="CHEBI:15377"/>
        <dbReference type="ChEBI" id="CHEBI:15378"/>
        <dbReference type="ChEBI" id="CHEBI:30616"/>
        <dbReference type="ChEBI" id="CHEBI:43474"/>
        <dbReference type="ChEBI" id="CHEBI:456216"/>
    </reaction>
    <physiologicalReaction direction="left-to-right" evidence="11">
        <dbReference type="Rhea" id="RHEA:13066"/>
    </physiologicalReaction>
</comment>
<keyword evidence="10" id="KW-0472">Membrane</keyword>
<dbReference type="InterPro" id="IPR011600">
    <property type="entry name" value="Pept_C14_caspase"/>
</dbReference>
<keyword evidence="8" id="KW-1133">Transmembrane helix</keyword>
<feature type="domain" description="BCS1 N-terminal" evidence="14">
    <location>
        <begin position="62"/>
        <end position="242"/>
    </location>
</feature>
<evidence type="ECO:0000256" key="7">
    <source>
        <dbReference type="ARBA" id="ARBA00022840"/>
    </source>
</evidence>
<feature type="compositionally biased region" description="Low complexity" evidence="12">
    <location>
        <begin position="845"/>
        <end position="862"/>
    </location>
</feature>
<evidence type="ECO:0000256" key="9">
    <source>
        <dbReference type="ARBA" id="ARBA00023128"/>
    </source>
</evidence>
<keyword evidence="16" id="KW-1185">Reference proteome</keyword>
<comment type="subcellular location">
    <subcellularLocation>
        <location evidence="1">Mitochondrion inner membrane</location>
        <topology evidence="1">Single-pass membrane protein</topology>
    </subcellularLocation>
</comment>
<evidence type="ECO:0000256" key="2">
    <source>
        <dbReference type="ARBA" id="ARBA00007448"/>
    </source>
</evidence>
<evidence type="ECO:0000256" key="10">
    <source>
        <dbReference type="ARBA" id="ARBA00023136"/>
    </source>
</evidence>
<accession>A0ABQ0M6P2</accession>
<dbReference type="Pfam" id="PF25426">
    <property type="entry name" value="AAA_lid_BCS1"/>
    <property type="match status" value="1"/>
</dbReference>
<keyword evidence="7" id="KW-0067">ATP-binding</keyword>
<dbReference type="Gene3D" id="3.40.50.12660">
    <property type="match status" value="1"/>
</dbReference>
<dbReference type="Proteomes" id="UP000815677">
    <property type="component" value="Unassembled WGS sequence"/>
</dbReference>
<dbReference type="Pfam" id="PF00004">
    <property type="entry name" value="AAA"/>
    <property type="match status" value="2"/>
</dbReference>
<feature type="compositionally biased region" description="Basic and acidic residues" evidence="12">
    <location>
        <begin position="1211"/>
        <end position="1221"/>
    </location>
</feature>
<dbReference type="SMART" id="SM00382">
    <property type="entry name" value="AAA"/>
    <property type="match status" value="1"/>
</dbReference>
<proteinExistence type="inferred from homology"/>
<feature type="compositionally biased region" description="Polar residues" evidence="12">
    <location>
        <begin position="1143"/>
        <end position="1152"/>
    </location>
</feature>
<evidence type="ECO:0000256" key="11">
    <source>
        <dbReference type="ARBA" id="ARBA00048778"/>
    </source>
</evidence>
<feature type="domain" description="AAA+ ATPase" evidence="13">
    <location>
        <begin position="273"/>
        <end position="429"/>
    </location>
</feature>
<dbReference type="InterPro" id="IPR027417">
    <property type="entry name" value="P-loop_NTPase"/>
</dbReference>
<dbReference type="Pfam" id="PF08740">
    <property type="entry name" value="BCS1_N"/>
    <property type="match status" value="1"/>
</dbReference>
<evidence type="ECO:0000313" key="16">
    <source>
        <dbReference type="Proteomes" id="UP000815677"/>
    </source>
</evidence>
<dbReference type="InterPro" id="IPR014851">
    <property type="entry name" value="BCS1_N"/>
</dbReference>
<feature type="region of interest" description="Disordered" evidence="12">
    <location>
        <begin position="1115"/>
        <end position="1221"/>
    </location>
</feature>
<sequence length="1221" mass="135845">MAEALLPVLQQILSTFNASSTTNTQHIATTGAVDMAGATMSLSSLFTFLLSFSALRDWAKLAILGTLFELGRRFLFGGYQKFLRWWWISASFAEEDSSYEWMMVFLSKQPGWRYVRDVQISTSSSASSRILLDGEDHPGSQAKSSRKLAYLPSLETTYHLWYKRRWMTVTRVQTNTGWWGAKEQTLFVSIMTRDHRILSSLLQEARKYYIAAQEHKMCVYVSDTNNNWRHVACRDKRPMDSIVLDPGVKDLLVNDAKDFLASKSWYAQRAIPHRRGYLLYGAPGSGKSSVIHALAGELGLDIYIISLSRGGLDDSALNELVNALPERCCALMEDVDAAFTTGLTRETGSDVPAPDAPEDATASAKPGAPGSPSTTTTRLSLSGLLNALDGIGAQEGRILFATTNKYSALDEALCRPGRMDLHVEFKLASRLQAKKLFCRFYLPTQDPDVVVRKISEASTDTGYNSDADERVVFVVPEDEKLDRCGQSTTHWQHQLSSNEILALAERFAKSIPERELSMAALQGYLMTCKTKPEMAASGAKEWVERELREKSGPKHRRILPANAAENPPPTTMKIGGGPAVRLYPTRHSQRPPKRQSTDKAAPPPARLPRKKALLIGINYNGDESGDSMRPLVGPYADVEAMYQLIVRRYGYQTADITVLRDDGEGVQPTRLNILRAIDDLVHDAGKGDRFFFHYCGHTIQTQNNSFSEEDGMDECLVPSDGELNRIMDNELRRHLVEPLPIGTSLVAVFDSCHSASLLDLEHFRCNRAYVPWISKGKRKSDEMWNAIVRKHALPLQALSKQGTPSASPLASRTPTFTDLYARSPLAPHPTHDQPSAVLGGEDLVPTRPSSPTTSPDSPVVTTRRIYEAARTSRRLQAWRTDVDALEMNIAEEPTLPRAETDGDGRNPKSLRSSKMDRNLTGKRASLPLVPPTASTRIMRQLHRKDDVQASRERRTTVSRARAVSLLSQRNVPGKENIHHNVADKRPALKVAVPQLRPVSWLGEERECDSPVPVWPCDGVTCRDRSHDHDDDGADVISLASCKDHQLSWEDSSGGSMTRELVRILDQDPHPTLRSLLTGVSHALHRMSLDRHLATRKYKRDLKAWKIWQRQNGVPAKVGTSRGAQAASPALSRASTVFPPTPPGESQNETSSVAPPAQEEPPKLWRVNATWLPGDRDEQQPPAAPQLGTTKTNGPQVFDMDNFQDPQLASHRPLDMERPWTM</sequence>
<dbReference type="InterPro" id="IPR003959">
    <property type="entry name" value="ATPase_AAA_core"/>
</dbReference>
<dbReference type="Gene3D" id="3.40.50.300">
    <property type="entry name" value="P-loop containing nucleotide triphosphate hydrolases"/>
    <property type="match status" value="1"/>
</dbReference>
<dbReference type="SMART" id="SM01024">
    <property type="entry name" value="BCS1_N"/>
    <property type="match status" value="1"/>
</dbReference>
<dbReference type="EMBL" id="DF849791">
    <property type="protein sequence ID" value="GAT58913.1"/>
    <property type="molecule type" value="Genomic_DNA"/>
</dbReference>
<dbReference type="Pfam" id="PF00656">
    <property type="entry name" value="Peptidase_C14"/>
    <property type="match status" value="1"/>
</dbReference>
<organism evidence="15 16">
    <name type="scientific">Mycena chlorophos</name>
    <name type="common">Agaric fungus</name>
    <name type="synonym">Agaricus chlorophos</name>
    <dbReference type="NCBI Taxonomy" id="658473"/>
    <lineage>
        <taxon>Eukaryota</taxon>
        <taxon>Fungi</taxon>
        <taxon>Dikarya</taxon>
        <taxon>Basidiomycota</taxon>
        <taxon>Agaricomycotina</taxon>
        <taxon>Agaricomycetes</taxon>
        <taxon>Agaricomycetidae</taxon>
        <taxon>Agaricales</taxon>
        <taxon>Marasmiineae</taxon>
        <taxon>Mycenaceae</taxon>
        <taxon>Mycena</taxon>
    </lineage>
</organism>
<feature type="region of interest" description="Disordered" evidence="12">
    <location>
        <begin position="547"/>
        <end position="607"/>
    </location>
</feature>
<evidence type="ECO:0000313" key="15">
    <source>
        <dbReference type="EMBL" id="GAT58913.1"/>
    </source>
</evidence>
<dbReference type="PROSITE" id="PS00674">
    <property type="entry name" value="AAA"/>
    <property type="match status" value="1"/>
</dbReference>
<dbReference type="InterPro" id="IPR003960">
    <property type="entry name" value="ATPase_AAA_CS"/>
</dbReference>
<evidence type="ECO:0000256" key="6">
    <source>
        <dbReference type="ARBA" id="ARBA00022801"/>
    </source>
</evidence>
<feature type="region of interest" description="Disordered" evidence="12">
    <location>
        <begin position="890"/>
        <end position="928"/>
    </location>
</feature>
<name>A0ABQ0M6P2_MYCCL</name>
<evidence type="ECO:0000256" key="4">
    <source>
        <dbReference type="ARBA" id="ARBA00022741"/>
    </source>
</evidence>
<protein>
    <submittedName>
        <fullName evidence="15">Mitochondrial chaperone BCS1</fullName>
    </submittedName>
</protein>
<keyword evidence="3" id="KW-0812">Transmembrane</keyword>
<dbReference type="PANTHER" id="PTHR23070">
    <property type="entry name" value="BCS1 AAA-TYPE ATPASE"/>
    <property type="match status" value="1"/>
</dbReference>
<keyword evidence="6" id="KW-0378">Hydrolase</keyword>
<gene>
    <name evidence="15" type="ORF">MCHLO_15287</name>
</gene>
<dbReference type="SUPFAM" id="SSF52540">
    <property type="entry name" value="P-loop containing nucleoside triphosphate hydrolases"/>
    <property type="match status" value="1"/>
</dbReference>
<evidence type="ECO:0000256" key="1">
    <source>
        <dbReference type="ARBA" id="ARBA00004434"/>
    </source>
</evidence>
<dbReference type="Gene3D" id="3.40.50.1460">
    <property type="match status" value="1"/>
</dbReference>
<comment type="similarity">
    <text evidence="2">Belongs to the AAA ATPase family. BCS1 subfamily.</text>
</comment>
<evidence type="ECO:0000259" key="14">
    <source>
        <dbReference type="SMART" id="SM01024"/>
    </source>
</evidence>
<evidence type="ECO:0000256" key="8">
    <source>
        <dbReference type="ARBA" id="ARBA00022989"/>
    </source>
</evidence>
<feature type="region of interest" description="Disordered" evidence="12">
    <location>
        <begin position="820"/>
        <end position="862"/>
    </location>
</feature>
<evidence type="ECO:0000259" key="13">
    <source>
        <dbReference type="SMART" id="SM00382"/>
    </source>
</evidence>
<evidence type="ECO:0000256" key="12">
    <source>
        <dbReference type="SAM" id="MobiDB-lite"/>
    </source>
</evidence>
<dbReference type="InterPro" id="IPR003593">
    <property type="entry name" value="AAA+_ATPase"/>
</dbReference>
<keyword evidence="5" id="KW-0999">Mitochondrion inner membrane</keyword>
<keyword evidence="4" id="KW-0547">Nucleotide-binding</keyword>
<keyword evidence="9" id="KW-0496">Mitochondrion</keyword>